<dbReference type="AlphaFoldDB" id="A0A481YK89"/>
<organism evidence="1">
    <name type="scientific">Fagopyrum dibotrys</name>
    <dbReference type="NCBI Taxonomy" id="516549"/>
    <lineage>
        <taxon>Eukaryota</taxon>
        <taxon>Viridiplantae</taxon>
        <taxon>Streptophyta</taxon>
        <taxon>Embryophyta</taxon>
        <taxon>Tracheophyta</taxon>
        <taxon>Spermatophyta</taxon>
        <taxon>Magnoliopsida</taxon>
        <taxon>eudicotyledons</taxon>
        <taxon>Gunneridae</taxon>
        <taxon>Pentapetalae</taxon>
        <taxon>Caryophyllales</taxon>
        <taxon>Polygonaceae</taxon>
        <taxon>Polygonoideae</taxon>
        <taxon>Fagopyreae</taxon>
        <taxon>Fagopyrum</taxon>
    </lineage>
</organism>
<keyword evidence="1" id="KW-0687">Ribonucleoprotein</keyword>
<keyword evidence="1" id="KW-0934">Plastid</keyword>
<evidence type="ECO:0000313" key="1">
    <source>
        <dbReference type="EMBL" id="QBK82080.1"/>
    </source>
</evidence>
<gene>
    <name evidence="1" type="primary">rpl23</name>
</gene>
<sequence>MDRITYAIFTDKSIRLVIGEKSIYFSCRIRINWDRNKALGRTLLLCQGNSYESSSTPPKGLKNGTYYGTYNVLQTYDHYASTGLFYSTSLKEKNLNQNP</sequence>
<keyword evidence="1" id="KW-0689">Ribosomal protein</keyword>
<keyword evidence="1" id="KW-0150">Chloroplast</keyword>
<name>A0A481YK89_9CARY</name>
<dbReference type="EMBL" id="MH196562">
    <property type="protein sequence ID" value="QBK82080.1"/>
    <property type="molecule type" value="Genomic_DNA"/>
</dbReference>
<accession>A0A481YK89</accession>
<protein>
    <submittedName>
        <fullName evidence="1">Ribosomal protein L23</fullName>
    </submittedName>
</protein>
<geneLocation type="chloroplast" evidence="1"/>
<dbReference type="GO" id="GO:0005840">
    <property type="term" value="C:ribosome"/>
    <property type="evidence" value="ECO:0007669"/>
    <property type="project" value="UniProtKB-KW"/>
</dbReference>
<proteinExistence type="predicted"/>
<reference evidence="1" key="1">
    <citation type="journal article" date="2018" name="Mitochondrial DNA Part B Resour">
        <title>The complete chloroplast genome sequence of the medicinal plant Fagopyrum dibotrys (Polygonaceae).</title>
        <authorList>
            <person name="Zhang Y."/>
            <person name="Chen C."/>
        </authorList>
    </citation>
    <scope>NUCLEOTIDE SEQUENCE</scope>
</reference>